<organism evidence="2 3">
    <name type="scientific">Cylindrotheca closterium</name>
    <dbReference type="NCBI Taxonomy" id="2856"/>
    <lineage>
        <taxon>Eukaryota</taxon>
        <taxon>Sar</taxon>
        <taxon>Stramenopiles</taxon>
        <taxon>Ochrophyta</taxon>
        <taxon>Bacillariophyta</taxon>
        <taxon>Bacillariophyceae</taxon>
        <taxon>Bacillariophycidae</taxon>
        <taxon>Bacillariales</taxon>
        <taxon>Bacillariaceae</taxon>
        <taxon>Cylindrotheca</taxon>
    </lineage>
</organism>
<comment type="caution">
    <text evidence="2">The sequence shown here is derived from an EMBL/GenBank/DDBJ whole genome shotgun (WGS) entry which is preliminary data.</text>
</comment>
<evidence type="ECO:0000256" key="1">
    <source>
        <dbReference type="SAM" id="MobiDB-lite"/>
    </source>
</evidence>
<dbReference type="AlphaFoldDB" id="A0AAD2FPF7"/>
<dbReference type="Proteomes" id="UP001295423">
    <property type="component" value="Unassembled WGS sequence"/>
</dbReference>
<proteinExistence type="predicted"/>
<sequence length="274" mass="30476">MVMQSQVVASAFKSPGLTAYKRSYQKKGQKDIHEQVFGSLSEIVGDHHVPKRVVYPGCHRHITASLCFPNMDYVDCDKKVANVYQDEVVKDWILSETQEQSSTTTTIARPKWTFTCTSYAAMAQNAKFEDESYDLMISLSAGIVSEPCSRYIRPGGHFLVNDSHADASAAFVAKDESSNKTAKLFRLIAVWKDGLWNTADLEDYFQTTKGEYISVEQAREAAEIGSVSKRSFRLLKGAPFYLFRKKAADDGDTAAAAAAAGESKGQSRKRRRVK</sequence>
<evidence type="ECO:0000313" key="3">
    <source>
        <dbReference type="Proteomes" id="UP001295423"/>
    </source>
</evidence>
<gene>
    <name evidence="2" type="ORF">CYCCA115_LOCUS11545</name>
</gene>
<keyword evidence="3" id="KW-1185">Reference proteome</keyword>
<protein>
    <submittedName>
        <fullName evidence="2">Uncharacterized protein</fullName>
    </submittedName>
</protein>
<evidence type="ECO:0000313" key="2">
    <source>
        <dbReference type="EMBL" id="CAJ1948295.1"/>
    </source>
</evidence>
<name>A0AAD2FPF7_9STRA</name>
<dbReference type="EMBL" id="CAKOGP040001747">
    <property type="protein sequence ID" value="CAJ1948295.1"/>
    <property type="molecule type" value="Genomic_DNA"/>
</dbReference>
<reference evidence="2" key="1">
    <citation type="submission" date="2023-08" db="EMBL/GenBank/DDBJ databases">
        <authorList>
            <person name="Audoor S."/>
            <person name="Bilcke G."/>
        </authorList>
    </citation>
    <scope>NUCLEOTIDE SEQUENCE</scope>
</reference>
<accession>A0AAD2FPF7</accession>
<feature type="region of interest" description="Disordered" evidence="1">
    <location>
        <begin position="254"/>
        <end position="274"/>
    </location>
</feature>